<comment type="caution">
    <text evidence="2">The sequence shown here is derived from an EMBL/GenBank/DDBJ whole genome shotgun (WGS) entry which is preliminary data.</text>
</comment>
<name>A0A031JW61_9SPHN</name>
<dbReference type="EMBL" id="JFYZ01000010">
    <property type="protein sequence ID" value="EZP81991.1"/>
    <property type="molecule type" value="Genomic_DNA"/>
</dbReference>
<dbReference type="Pfam" id="PF18871">
    <property type="entry name" value="HEPN_Toprim_N"/>
    <property type="match status" value="2"/>
</dbReference>
<dbReference type="PATRIC" id="fig|158500.4.peg.2051"/>
<sequence length="424" mass="46794">MGSTCDLSIDGFSVWGTKSYVDDATLSIFHERDRQSRVAPRPQYGSREPEEIIAYAVAAQAMRERLDAMGFSVAHARDDYARGLSDDYEIYLSEGFTRADRKRVKDWTYDRWCAAIARLSPRGFQVWNAEKFADDPDAERIADSLRSGLGAYFSDVRFLVRGLLDALPEAQEVVLDVTDLIHAGYYEDEEPICDAARRGWAHDHSIHGSILLLTEGKTDTRILQAAFEAMAPHLVGLYGFLDFDGLKIEGSADVLAKTIRSFVGARVSSRVIAIFDHDTAGTAAMASLANVDLPDHIRVMALPENALASSYPTLGPQGPATMDVNGMACGIEMYLGPDALCDTQGALLPIRWTGYNSKLRRYQGAVEDKDGISERFLDRLRRCASPREAREAFPELANVIDRIAGMFADAPLGVKGPRQNLSGW</sequence>
<organism evidence="2 3">
    <name type="scientific">Novosphingobium resinovorum</name>
    <dbReference type="NCBI Taxonomy" id="158500"/>
    <lineage>
        <taxon>Bacteria</taxon>
        <taxon>Pseudomonadati</taxon>
        <taxon>Pseudomonadota</taxon>
        <taxon>Alphaproteobacteria</taxon>
        <taxon>Sphingomonadales</taxon>
        <taxon>Sphingomonadaceae</taxon>
        <taxon>Novosphingobium</taxon>
    </lineage>
</organism>
<accession>A0A031JW61</accession>
<evidence type="ECO:0000313" key="2">
    <source>
        <dbReference type="EMBL" id="EZP81991.1"/>
    </source>
</evidence>
<evidence type="ECO:0000313" key="3">
    <source>
        <dbReference type="Proteomes" id="UP000024329"/>
    </source>
</evidence>
<dbReference type="eggNOG" id="ENOG502ZAR4">
    <property type="taxonomic scope" value="Bacteria"/>
</dbReference>
<feature type="domain" description="HEPN/Toprim N-terminal" evidence="1">
    <location>
        <begin position="1"/>
        <end position="86"/>
    </location>
</feature>
<gene>
    <name evidence="2" type="ORF">BV97_02012</name>
</gene>
<dbReference type="AlphaFoldDB" id="A0A031JW61"/>
<feature type="domain" description="HEPN/Toprim N-terminal" evidence="1">
    <location>
        <begin position="149"/>
        <end position="197"/>
    </location>
</feature>
<dbReference type="Proteomes" id="UP000024329">
    <property type="component" value="Unassembled WGS sequence"/>
</dbReference>
<evidence type="ECO:0000259" key="1">
    <source>
        <dbReference type="Pfam" id="PF18871"/>
    </source>
</evidence>
<dbReference type="RefSeq" id="WP_036525562.1">
    <property type="nucleotide sequence ID" value="NZ_JFYZ01000010.1"/>
</dbReference>
<dbReference type="InterPro" id="IPR041487">
    <property type="entry name" value="HEPN/Toprim-NTD1"/>
</dbReference>
<reference evidence="2 3" key="1">
    <citation type="submission" date="2014-03" db="EMBL/GenBank/DDBJ databases">
        <title>Whole genome sequence of Novosphingobium resinovorum KF1.</title>
        <authorList>
            <person name="Gan H.M."/>
            <person name="Gan H.Y."/>
            <person name="Chew T.H."/>
            <person name="Savka M.A."/>
        </authorList>
    </citation>
    <scope>NUCLEOTIDE SEQUENCE [LARGE SCALE GENOMIC DNA]</scope>
    <source>
        <strain evidence="2 3">KF1</strain>
    </source>
</reference>
<proteinExistence type="predicted"/>
<protein>
    <recommendedName>
        <fullName evidence="1">HEPN/Toprim N-terminal domain-containing protein</fullName>
    </recommendedName>
</protein>